<comment type="caution">
    <text evidence="2">The sequence shown here is derived from an EMBL/GenBank/DDBJ whole genome shotgun (WGS) entry which is preliminary data.</text>
</comment>
<dbReference type="Gene3D" id="3.40.630.30">
    <property type="match status" value="1"/>
</dbReference>
<keyword evidence="3" id="KW-1185">Reference proteome</keyword>
<organism evidence="2 3">
    <name type="scientific">Tianweitania sediminis</name>
    <dbReference type="NCBI Taxonomy" id="1502156"/>
    <lineage>
        <taxon>Bacteria</taxon>
        <taxon>Pseudomonadati</taxon>
        <taxon>Pseudomonadota</taxon>
        <taxon>Alphaproteobacteria</taxon>
        <taxon>Hyphomicrobiales</taxon>
        <taxon>Phyllobacteriaceae</taxon>
        <taxon>Tianweitania</taxon>
    </lineage>
</organism>
<evidence type="ECO:0000259" key="1">
    <source>
        <dbReference type="Pfam" id="PF21926"/>
    </source>
</evidence>
<dbReference type="InterPro" id="IPR054597">
    <property type="entry name" value="FeeM_cat"/>
</dbReference>
<accession>A0A8J7QYC6</accession>
<proteinExistence type="predicted"/>
<gene>
    <name evidence="2" type="ORF">J5Y06_06110</name>
</gene>
<dbReference type="Proteomes" id="UP000666240">
    <property type="component" value="Unassembled WGS sequence"/>
</dbReference>
<feature type="domain" description="N-acyl amino acid synthase FeeM catalytic core" evidence="1">
    <location>
        <begin position="45"/>
        <end position="203"/>
    </location>
</feature>
<dbReference type="EMBL" id="JAGIYY010000001">
    <property type="protein sequence ID" value="MBP0438215.1"/>
    <property type="molecule type" value="Genomic_DNA"/>
</dbReference>
<dbReference type="AlphaFoldDB" id="A0A8J7QYC6"/>
<dbReference type="SUPFAM" id="SSF55729">
    <property type="entry name" value="Acyl-CoA N-acyltransferases (Nat)"/>
    <property type="match status" value="1"/>
</dbReference>
<reference evidence="2" key="1">
    <citation type="submission" date="2021-03" db="EMBL/GenBank/DDBJ databases">
        <title>Genome sequencing and assembly of Tianweitania sediminis.</title>
        <authorList>
            <person name="Chhetri G."/>
        </authorList>
    </citation>
    <scope>NUCLEOTIDE SEQUENCE</scope>
    <source>
        <strain evidence="2">Z8</strain>
    </source>
</reference>
<sequence>MFGSASSEAAASPTVGIQNSFTRNVSALLEKVEYRRCDSGEDAEAIYRLRYKAYRAFGFVSPNERCFTTDHLDDAENCYRFGVYLEGNLVSTVRVHHQTRDTPDAPVMSVFGDVLLPRLKAGESFINPSLLAADPEFTRIYKALPYITLRLAVVANNYFQTTSCVCMVRDEHTAFYQRIFGSVQAGDPRSYPPFSVPVYLYDSDCATNLAKTIQRFPFFKATPLEERLLFSKRGHQELPSLTVLPSTKYIRAA</sequence>
<name>A0A8J7QYC6_9HYPH</name>
<dbReference type="InterPro" id="IPR016181">
    <property type="entry name" value="Acyl_CoA_acyltransferase"/>
</dbReference>
<evidence type="ECO:0000313" key="3">
    <source>
        <dbReference type="Proteomes" id="UP000666240"/>
    </source>
</evidence>
<evidence type="ECO:0000313" key="2">
    <source>
        <dbReference type="EMBL" id="MBP0438215.1"/>
    </source>
</evidence>
<protein>
    <recommendedName>
        <fullName evidence="1">N-acyl amino acid synthase FeeM catalytic core domain-containing protein</fullName>
    </recommendedName>
</protein>
<dbReference type="Pfam" id="PF21926">
    <property type="entry name" value="FeeM"/>
    <property type="match status" value="1"/>
</dbReference>